<dbReference type="PROSITE" id="PS00901">
    <property type="entry name" value="CYS_SYNTHASE"/>
    <property type="match status" value="1"/>
</dbReference>
<dbReference type="CDD" id="cd01561">
    <property type="entry name" value="CBS_like"/>
    <property type="match status" value="1"/>
</dbReference>
<dbReference type="OrthoDB" id="10259545at2759"/>
<dbReference type="STRING" id="31234.E3MMR1"/>
<dbReference type="GO" id="GO:0006535">
    <property type="term" value="P:cysteine biosynthetic process from serine"/>
    <property type="evidence" value="ECO:0007669"/>
    <property type="project" value="UniProtKB-UniRule"/>
</dbReference>
<feature type="domain" description="Tryptophan synthase beta chain-like PALP" evidence="13">
    <location>
        <begin position="14"/>
        <end position="313"/>
    </location>
</feature>
<dbReference type="Proteomes" id="UP000008281">
    <property type="component" value="Unassembled WGS sequence"/>
</dbReference>
<gene>
    <name evidence="14" type="ORF">CRE_03213</name>
</gene>
<evidence type="ECO:0000256" key="6">
    <source>
        <dbReference type="ARBA" id="ARBA00022679"/>
    </source>
</evidence>
<dbReference type="InParanoid" id="E3MMR1"/>
<evidence type="ECO:0000313" key="14">
    <source>
        <dbReference type="EMBL" id="EFP05064.1"/>
    </source>
</evidence>
<accession>E3MMR1</accession>
<dbReference type="NCBIfam" id="TIGR01136">
    <property type="entry name" value="cysKM"/>
    <property type="match status" value="1"/>
</dbReference>
<comment type="similarity">
    <text evidence="3 12">Belongs to the cysteine synthase/cystathionine beta-synthase family.</text>
</comment>
<dbReference type="EC" id="2.5.1.47" evidence="4 12"/>
<dbReference type="NCBIfam" id="TIGR01139">
    <property type="entry name" value="cysK"/>
    <property type="match status" value="1"/>
</dbReference>
<evidence type="ECO:0000313" key="15">
    <source>
        <dbReference type="Proteomes" id="UP000008281"/>
    </source>
</evidence>
<dbReference type="InterPro" id="IPR005859">
    <property type="entry name" value="CysK"/>
</dbReference>
<dbReference type="InterPro" id="IPR050214">
    <property type="entry name" value="Cys_Synth/Cystath_Beta-Synth"/>
</dbReference>
<dbReference type="FunCoup" id="E3MMR1">
    <property type="interactions" value="167"/>
</dbReference>
<evidence type="ECO:0000259" key="13">
    <source>
        <dbReference type="Pfam" id="PF00291"/>
    </source>
</evidence>
<comment type="cofactor">
    <cofactor evidence="1 10 12">
        <name>pyridoxal 5'-phosphate</name>
        <dbReference type="ChEBI" id="CHEBI:597326"/>
    </cofactor>
</comment>
<keyword evidence="15" id="KW-1185">Reference proteome</keyword>
<keyword evidence="5 12" id="KW-0028">Amino-acid biosynthesis</keyword>
<proteinExistence type="inferred from homology"/>
<dbReference type="SUPFAM" id="SSF53686">
    <property type="entry name" value="Tryptophan synthase beta subunit-like PLP-dependent enzymes"/>
    <property type="match status" value="1"/>
</dbReference>
<feature type="modified residue" description="N6-(pyridoxal phosphate)lysine" evidence="11">
    <location>
        <position position="48"/>
    </location>
</feature>
<dbReference type="eggNOG" id="KOG1252">
    <property type="taxonomic scope" value="Eukaryota"/>
</dbReference>
<evidence type="ECO:0000256" key="12">
    <source>
        <dbReference type="RuleBase" id="RU003985"/>
    </source>
</evidence>
<comment type="pathway">
    <text evidence="2">Amino-acid biosynthesis; L-cysteine biosynthesis; L-cysteine from L-serine: step 2/2.</text>
</comment>
<evidence type="ECO:0000256" key="5">
    <source>
        <dbReference type="ARBA" id="ARBA00022605"/>
    </source>
</evidence>
<evidence type="ECO:0000256" key="11">
    <source>
        <dbReference type="PIRSR" id="PIRSR605856-51"/>
    </source>
</evidence>
<dbReference type="Pfam" id="PF00291">
    <property type="entry name" value="PALP"/>
    <property type="match status" value="1"/>
</dbReference>
<evidence type="ECO:0000256" key="10">
    <source>
        <dbReference type="PIRSR" id="PIRSR605856-50"/>
    </source>
</evidence>
<dbReference type="GO" id="GO:0019899">
    <property type="term" value="F:enzyme binding"/>
    <property type="evidence" value="ECO:0007669"/>
    <property type="project" value="EnsemblMetazoa"/>
</dbReference>
<dbReference type="FunFam" id="3.40.50.1100:FF:000067">
    <property type="entry name" value="Cysteine synthase"/>
    <property type="match status" value="1"/>
</dbReference>
<evidence type="ECO:0000256" key="2">
    <source>
        <dbReference type="ARBA" id="ARBA00004962"/>
    </source>
</evidence>
<dbReference type="EMBL" id="DS268457">
    <property type="protein sequence ID" value="EFP05064.1"/>
    <property type="molecule type" value="Genomic_DNA"/>
</dbReference>
<organism evidence="15">
    <name type="scientific">Caenorhabditis remanei</name>
    <name type="common">Caenorhabditis vulgaris</name>
    <dbReference type="NCBI Taxonomy" id="31234"/>
    <lineage>
        <taxon>Eukaryota</taxon>
        <taxon>Metazoa</taxon>
        <taxon>Ecdysozoa</taxon>
        <taxon>Nematoda</taxon>
        <taxon>Chromadorea</taxon>
        <taxon>Rhabditida</taxon>
        <taxon>Rhabditina</taxon>
        <taxon>Rhabditomorpha</taxon>
        <taxon>Rhabditoidea</taxon>
        <taxon>Rhabditidae</taxon>
        <taxon>Peloderinae</taxon>
        <taxon>Caenorhabditis</taxon>
    </lineage>
</organism>
<evidence type="ECO:0000256" key="1">
    <source>
        <dbReference type="ARBA" id="ARBA00001933"/>
    </source>
</evidence>
<feature type="binding site" evidence="10">
    <location>
        <position position="286"/>
    </location>
    <ligand>
        <name>pyridoxal 5'-phosphate</name>
        <dbReference type="ChEBI" id="CHEBI:597326"/>
    </ligand>
</feature>
<dbReference type="GO" id="GO:0005737">
    <property type="term" value="C:cytoplasm"/>
    <property type="evidence" value="ECO:0007669"/>
    <property type="project" value="UniProtKB-ARBA"/>
</dbReference>
<keyword evidence="8 12" id="KW-0198">Cysteine biosynthesis</keyword>
<dbReference type="InterPro" id="IPR036052">
    <property type="entry name" value="TrpB-like_PALP_sf"/>
</dbReference>
<reference evidence="14" key="1">
    <citation type="submission" date="2007-07" db="EMBL/GenBank/DDBJ databases">
        <title>PCAP assembly of the Caenorhabditis remanei genome.</title>
        <authorList>
            <consortium name="The Caenorhabditis remanei Sequencing Consortium"/>
            <person name="Wilson R.K."/>
        </authorList>
    </citation>
    <scope>NUCLEOTIDE SEQUENCE [LARGE SCALE GENOMIC DNA]</scope>
    <source>
        <strain evidence="14">PB4641</strain>
    </source>
</reference>
<evidence type="ECO:0000256" key="8">
    <source>
        <dbReference type="ARBA" id="ARBA00023192"/>
    </source>
</evidence>
<dbReference type="OMA" id="MVETFSV"/>
<sequence>MADRNSIGESAASLIGNTPMVYLPKLGKDLPGKVAVKVEYMSPAGSVKDRIGYAMIAAAEREGKIVPGVTTLIEPTSGNTGIAIAFVAAAKGYRCIVTMPASMSGERRTLLKAFGAVVVLTDPAKGMKGAIDMANQLKEKVPGSYVLAQFDNPNNPLVHYQTTGPEIWKQTHGKVDVVVFGVGTGGTITGVGKYLLEQNPAIRVFAVEPEESAILSGNPAGPHKIQGIGAGFAPAVLDTKIYEDVIRIHSDEAIVMAKRLAFEEGLLCGKKTVYNFQFEYFILGISSGANVAAALQLAQRPEMVGKLIVTVLPSCGERYMTSALYTDIREEAMEMGVYSLEENLQRLSIHQYEVMEEFRP</sequence>
<evidence type="ECO:0000256" key="7">
    <source>
        <dbReference type="ARBA" id="ARBA00022898"/>
    </source>
</evidence>
<dbReference type="AlphaFoldDB" id="E3MMR1"/>
<feature type="binding site" evidence="10">
    <location>
        <begin position="183"/>
        <end position="187"/>
    </location>
    <ligand>
        <name>pyridoxal 5'-phosphate</name>
        <dbReference type="ChEBI" id="CHEBI:597326"/>
    </ligand>
</feature>
<name>E3MMR1_CAERE</name>
<dbReference type="GO" id="GO:0001666">
    <property type="term" value="P:response to hypoxia"/>
    <property type="evidence" value="ECO:0007669"/>
    <property type="project" value="EnsemblMetazoa"/>
</dbReference>
<dbReference type="Gene3D" id="3.40.50.1100">
    <property type="match status" value="2"/>
</dbReference>
<dbReference type="InterPro" id="IPR001216">
    <property type="entry name" value="P-phosphate_BS"/>
</dbReference>
<evidence type="ECO:0000256" key="4">
    <source>
        <dbReference type="ARBA" id="ARBA00012681"/>
    </source>
</evidence>
<keyword evidence="7 10" id="KW-0663">Pyridoxal phosphate</keyword>
<comment type="catalytic activity">
    <reaction evidence="9 12">
        <text>O-acetyl-L-serine + hydrogen sulfide = L-cysteine + acetate</text>
        <dbReference type="Rhea" id="RHEA:14829"/>
        <dbReference type="ChEBI" id="CHEBI:29919"/>
        <dbReference type="ChEBI" id="CHEBI:30089"/>
        <dbReference type="ChEBI" id="CHEBI:35235"/>
        <dbReference type="ChEBI" id="CHEBI:58340"/>
        <dbReference type="EC" id="2.5.1.47"/>
    </reaction>
</comment>
<dbReference type="HOGENOM" id="CLU_021018_1_2_1"/>
<dbReference type="InterPro" id="IPR001926">
    <property type="entry name" value="TrpB-like_PALP"/>
</dbReference>
<evidence type="ECO:0000256" key="3">
    <source>
        <dbReference type="ARBA" id="ARBA00007103"/>
    </source>
</evidence>
<keyword evidence="6 12" id="KW-0808">Transferase</keyword>
<protein>
    <recommendedName>
        <fullName evidence="4 12">Cysteine synthase</fullName>
        <ecNumber evidence="4 12">2.5.1.47</ecNumber>
    </recommendedName>
</protein>
<evidence type="ECO:0000256" key="9">
    <source>
        <dbReference type="ARBA" id="ARBA00047931"/>
    </source>
</evidence>
<dbReference type="GO" id="GO:0004124">
    <property type="term" value="F:cysteine synthase activity"/>
    <property type="evidence" value="ECO:0007669"/>
    <property type="project" value="UniProtKB-UniRule"/>
</dbReference>
<dbReference type="InterPro" id="IPR005856">
    <property type="entry name" value="Cys_synth"/>
</dbReference>
<dbReference type="PANTHER" id="PTHR10314">
    <property type="entry name" value="CYSTATHIONINE BETA-SYNTHASE"/>
    <property type="match status" value="1"/>
</dbReference>
<feature type="binding site" evidence="10">
    <location>
        <position position="79"/>
    </location>
    <ligand>
        <name>pyridoxal 5'-phosphate</name>
        <dbReference type="ChEBI" id="CHEBI:597326"/>
    </ligand>
</feature>